<reference evidence="3 4" key="1">
    <citation type="submission" date="2019-04" db="EMBL/GenBank/DDBJ databases">
        <title>Microbes associate with the intestines of laboratory mice.</title>
        <authorList>
            <person name="Navarre W."/>
            <person name="Wong E."/>
            <person name="Huang K."/>
            <person name="Tropini C."/>
            <person name="Ng K."/>
            <person name="Yu B."/>
        </authorList>
    </citation>
    <scope>NUCLEOTIDE SEQUENCE [LARGE SCALE GENOMIC DNA]</scope>
    <source>
        <strain evidence="3 4">NM70_E10</strain>
    </source>
</reference>
<evidence type="ECO:0000259" key="2">
    <source>
        <dbReference type="Pfam" id="PF01757"/>
    </source>
</evidence>
<dbReference type="RefSeq" id="WP_136013858.1">
    <property type="nucleotide sequence ID" value="NZ_CANSQH010000016.1"/>
</dbReference>
<feature type="transmembrane region" description="Helical" evidence="1">
    <location>
        <begin position="303"/>
        <end position="328"/>
    </location>
</feature>
<feature type="transmembrane region" description="Helical" evidence="1">
    <location>
        <begin position="85"/>
        <end position="105"/>
    </location>
</feature>
<feature type="transmembrane region" description="Helical" evidence="1">
    <location>
        <begin position="117"/>
        <end position="135"/>
    </location>
</feature>
<dbReference type="InterPro" id="IPR052734">
    <property type="entry name" value="Nod_factor_acetyltransferase"/>
</dbReference>
<evidence type="ECO:0000313" key="3">
    <source>
        <dbReference type="EMBL" id="TGY06795.1"/>
    </source>
</evidence>
<feature type="transmembrane region" description="Helical" evidence="1">
    <location>
        <begin position="208"/>
        <end position="227"/>
    </location>
</feature>
<dbReference type="AlphaFoldDB" id="A0A4S2AZC2"/>
<feature type="transmembrane region" description="Helical" evidence="1">
    <location>
        <begin position="239"/>
        <end position="257"/>
    </location>
</feature>
<sequence>MITKYEINHSMGRLVFVDQLKGVAIFLVIIGHVYNFSLVPSFSYVPTFISMIHMPVFMFIAGYMFHRKDDSLKVIAYFYSMCRKFQRIMLPFISFTIIVCVLRDWNYCDLLMNEMKYGYWFLLTLFMFYLVYYPFLYLSMLSKYIELLVYLILSVLLILLCKYIFSGGVKSLLSLDLFAQYSFPFLIGMWLNKYRIELKILQNERKNILYTILITLFLIAFYLFVQIEYGSFIATVQSFGLRFVMIGISGLICWIFFSNINLTNKLGSCLSWLGMNSLPIYVLHYFFLPDSAFFVGCVDSIDGVILLSISVLISLLTLSLTVISYKVLSYSALLQRFLFGK</sequence>
<dbReference type="Proteomes" id="UP000305751">
    <property type="component" value="Unassembled WGS sequence"/>
</dbReference>
<keyword evidence="1" id="KW-0812">Transmembrane</keyword>
<feature type="transmembrane region" description="Helical" evidence="1">
    <location>
        <begin position="177"/>
        <end position="196"/>
    </location>
</feature>
<keyword evidence="1" id="KW-0472">Membrane</keyword>
<keyword evidence="3" id="KW-0012">Acyltransferase</keyword>
<feature type="transmembrane region" description="Helical" evidence="1">
    <location>
        <begin position="44"/>
        <end position="65"/>
    </location>
</feature>
<dbReference type="Pfam" id="PF01757">
    <property type="entry name" value="Acyl_transf_3"/>
    <property type="match status" value="1"/>
</dbReference>
<dbReference type="InterPro" id="IPR002656">
    <property type="entry name" value="Acyl_transf_3_dom"/>
</dbReference>
<dbReference type="EMBL" id="SRZA01000010">
    <property type="protein sequence ID" value="TGY06795.1"/>
    <property type="molecule type" value="Genomic_DNA"/>
</dbReference>
<proteinExistence type="predicted"/>
<evidence type="ECO:0000256" key="1">
    <source>
        <dbReference type="SAM" id="Phobius"/>
    </source>
</evidence>
<evidence type="ECO:0000313" key="4">
    <source>
        <dbReference type="Proteomes" id="UP000305751"/>
    </source>
</evidence>
<feature type="transmembrane region" description="Helical" evidence="1">
    <location>
        <begin position="147"/>
        <end position="165"/>
    </location>
</feature>
<keyword evidence="4" id="KW-1185">Reference proteome</keyword>
<protein>
    <submittedName>
        <fullName evidence="3">Acyltransferase</fullName>
    </submittedName>
</protein>
<accession>A0A4S2AZC2</accession>
<gene>
    <name evidence="3" type="ORF">E5356_05730</name>
</gene>
<feature type="domain" description="Acyltransferase 3" evidence="2">
    <location>
        <begin position="15"/>
        <end position="316"/>
    </location>
</feature>
<dbReference type="PANTHER" id="PTHR37312">
    <property type="entry name" value="MEMBRANE-BOUND ACYLTRANSFERASE YKRP-RELATED"/>
    <property type="match status" value="1"/>
</dbReference>
<keyword evidence="3" id="KW-0808">Transferase</keyword>
<dbReference type="PANTHER" id="PTHR37312:SF1">
    <property type="entry name" value="MEMBRANE-BOUND ACYLTRANSFERASE YKRP-RELATED"/>
    <property type="match status" value="1"/>
</dbReference>
<organism evidence="3 4">
    <name type="scientific">Bacteroides acidifaciens</name>
    <dbReference type="NCBI Taxonomy" id="85831"/>
    <lineage>
        <taxon>Bacteria</taxon>
        <taxon>Pseudomonadati</taxon>
        <taxon>Bacteroidota</taxon>
        <taxon>Bacteroidia</taxon>
        <taxon>Bacteroidales</taxon>
        <taxon>Bacteroidaceae</taxon>
        <taxon>Bacteroides</taxon>
    </lineage>
</organism>
<keyword evidence="1" id="KW-1133">Transmembrane helix</keyword>
<feature type="transmembrane region" description="Helical" evidence="1">
    <location>
        <begin position="269"/>
        <end position="288"/>
    </location>
</feature>
<comment type="caution">
    <text evidence="3">The sequence shown here is derived from an EMBL/GenBank/DDBJ whole genome shotgun (WGS) entry which is preliminary data.</text>
</comment>
<dbReference type="GO" id="GO:0016747">
    <property type="term" value="F:acyltransferase activity, transferring groups other than amino-acyl groups"/>
    <property type="evidence" value="ECO:0007669"/>
    <property type="project" value="InterPro"/>
</dbReference>
<name>A0A4S2AZC2_9BACE</name>
<feature type="transmembrane region" description="Helical" evidence="1">
    <location>
        <begin position="20"/>
        <end position="38"/>
    </location>
</feature>